<sequence>MEWSNQTTISKLVLIPCMLSISCLIQIAFYTLLATQLKEQSLSVLNAIIECKWYLFRAPIKRALVYMLMNTEQHCLILTAAGMVEICNPLLIAILQKVFSAITLLQVLTDDAN</sequence>
<keyword evidence="5" id="KW-0552">Olfaction</keyword>
<dbReference type="GO" id="GO:0005886">
    <property type="term" value="C:plasma membrane"/>
    <property type="evidence" value="ECO:0007669"/>
    <property type="project" value="UniProtKB-SubCell"/>
</dbReference>
<evidence type="ECO:0000313" key="11">
    <source>
        <dbReference type="EMBL" id="KAJ8940319.1"/>
    </source>
</evidence>
<comment type="caution">
    <text evidence="11">The sequence shown here is derived from an EMBL/GenBank/DDBJ whole genome shotgun (WGS) entry which is preliminary data.</text>
</comment>
<evidence type="ECO:0000256" key="6">
    <source>
        <dbReference type="ARBA" id="ARBA00022989"/>
    </source>
</evidence>
<keyword evidence="9" id="KW-0807">Transducer</keyword>
<dbReference type="AlphaFoldDB" id="A0AAV8XP29"/>
<comment type="subcellular location">
    <subcellularLocation>
        <location evidence="1">Cell membrane</location>
        <topology evidence="1">Multi-pass membrane protein</topology>
    </subcellularLocation>
</comment>
<keyword evidence="3" id="KW-0716">Sensory transduction</keyword>
<keyword evidence="2" id="KW-1003">Cell membrane</keyword>
<name>A0AAV8XP29_9CUCU</name>
<dbReference type="PANTHER" id="PTHR21137">
    <property type="entry name" value="ODORANT RECEPTOR"/>
    <property type="match status" value="1"/>
</dbReference>
<evidence type="ECO:0000256" key="4">
    <source>
        <dbReference type="ARBA" id="ARBA00022692"/>
    </source>
</evidence>
<dbReference type="GO" id="GO:0007165">
    <property type="term" value="P:signal transduction"/>
    <property type="evidence" value="ECO:0007669"/>
    <property type="project" value="UniProtKB-KW"/>
</dbReference>
<keyword evidence="7 10" id="KW-0472">Membrane</keyword>
<dbReference type="GO" id="GO:0004984">
    <property type="term" value="F:olfactory receptor activity"/>
    <property type="evidence" value="ECO:0007669"/>
    <property type="project" value="InterPro"/>
</dbReference>
<dbReference type="PANTHER" id="PTHR21137:SF35">
    <property type="entry name" value="ODORANT RECEPTOR 19A-RELATED"/>
    <property type="match status" value="1"/>
</dbReference>
<accession>A0AAV8XP29</accession>
<keyword evidence="8" id="KW-0675">Receptor</keyword>
<evidence type="ECO:0000256" key="10">
    <source>
        <dbReference type="SAM" id="Phobius"/>
    </source>
</evidence>
<reference evidence="11" key="1">
    <citation type="journal article" date="2023" name="Insect Mol. Biol.">
        <title>Genome sequencing provides insights into the evolution of gene families encoding plant cell wall-degrading enzymes in longhorned beetles.</title>
        <authorList>
            <person name="Shin N.R."/>
            <person name="Okamura Y."/>
            <person name="Kirsch R."/>
            <person name="Pauchet Y."/>
        </authorList>
    </citation>
    <scope>NUCLEOTIDE SEQUENCE</scope>
    <source>
        <strain evidence="11">AMC_N1</strain>
    </source>
</reference>
<dbReference type="GO" id="GO:0005549">
    <property type="term" value="F:odorant binding"/>
    <property type="evidence" value="ECO:0007669"/>
    <property type="project" value="InterPro"/>
</dbReference>
<keyword evidence="4 10" id="KW-0812">Transmembrane</keyword>
<feature type="transmembrane region" description="Helical" evidence="10">
    <location>
        <begin position="12"/>
        <end position="33"/>
    </location>
</feature>
<evidence type="ECO:0000256" key="5">
    <source>
        <dbReference type="ARBA" id="ARBA00022725"/>
    </source>
</evidence>
<evidence type="ECO:0000313" key="12">
    <source>
        <dbReference type="Proteomes" id="UP001162162"/>
    </source>
</evidence>
<dbReference type="InterPro" id="IPR004117">
    <property type="entry name" value="7tm6_olfct_rcpt"/>
</dbReference>
<protein>
    <submittedName>
        <fullName evidence="11">Uncharacterized protein</fullName>
    </submittedName>
</protein>
<evidence type="ECO:0000256" key="8">
    <source>
        <dbReference type="ARBA" id="ARBA00023170"/>
    </source>
</evidence>
<evidence type="ECO:0000256" key="2">
    <source>
        <dbReference type="ARBA" id="ARBA00022475"/>
    </source>
</evidence>
<evidence type="ECO:0000256" key="7">
    <source>
        <dbReference type="ARBA" id="ARBA00023136"/>
    </source>
</evidence>
<proteinExistence type="predicted"/>
<dbReference type="Pfam" id="PF02949">
    <property type="entry name" value="7tm_6"/>
    <property type="match status" value="1"/>
</dbReference>
<evidence type="ECO:0000256" key="3">
    <source>
        <dbReference type="ARBA" id="ARBA00022606"/>
    </source>
</evidence>
<keyword evidence="6 10" id="KW-1133">Transmembrane helix</keyword>
<keyword evidence="12" id="KW-1185">Reference proteome</keyword>
<dbReference type="Proteomes" id="UP001162162">
    <property type="component" value="Unassembled WGS sequence"/>
</dbReference>
<dbReference type="EMBL" id="JAPWTK010000439">
    <property type="protein sequence ID" value="KAJ8940319.1"/>
    <property type="molecule type" value="Genomic_DNA"/>
</dbReference>
<evidence type="ECO:0000256" key="1">
    <source>
        <dbReference type="ARBA" id="ARBA00004651"/>
    </source>
</evidence>
<gene>
    <name evidence="11" type="ORF">NQ318_014393</name>
</gene>
<evidence type="ECO:0000256" key="9">
    <source>
        <dbReference type="ARBA" id="ARBA00023224"/>
    </source>
</evidence>
<organism evidence="11 12">
    <name type="scientific">Aromia moschata</name>
    <dbReference type="NCBI Taxonomy" id="1265417"/>
    <lineage>
        <taxon>Eukaryota</taxon>
        <taxon>Metazoa</taxon>
        <taxon>Ecdysozoa</taxon>
        <taxon>Arthropoda</taxon>
        <taxon>Hexapoda</taxon>
        <taxon>Insecta</taxon>
        <taxon>Pterygota</taxon>
        <taxon>Neoptera</taxon>
        <taxon>Endopterygota</taxon>
        <taxon>Coleoptera</taxon>
        <taxon>Polyphaga</taxon>
        <taxon>Cucujiformia</taxon>
        <taxon>Chrysomeloidea</taxon>
        <taxon>Cerambycidae</taxon>
        <taxon>Cerambycinae</taxon>
        <taxon>Callichromatini</taxon>
        <taxon>Aromia</taxon>
    </lineage>
</organism>